<dbReference type="Proteomes" id="UP001152024">
    <property type="component" value="Unassembled WGS sequence"/>
</dbReference>
<proteinExistence type="predicted"/>
<comment type="caution">
    <text evidence="1">The sequence shown here is derived from an EMBL/GenBank/DDBJ whole genome shotgun (WGS) entry which is preliminary data.</text>
</comment>
<evidence type="ECO:0000313" key="2">
    <source>
        <dbReference type="Proteomes" id="UP001152024"/>
    </source>
</evidence>
<organism evidence="1 2">
    <name type="scientific">Fusarium equiseti</name>
    <name type="common">Fusarium scirpi</name>
    <dbReference type="NCBI Taxonomy" id="61235"/>
    <lineage>
        <taxon>Eukaryota</taxon>
        <taxon>Fungi</taxon>
        <taxon>Dikarya</taxon>
        <taxon>Ascomycota</taxon>
        <taxon>Pezizomycotina</taxon>
        <taxon>Sordariomycetes</taxon>
        <taxon>Hypocreomycetidae</taxon>
        <taxon>Hypocreales</taxon>
        <taxon>Nectriaceae</taxon>
        <taxon>Fusarium</taxon>
        <taxon>Fusarium incarnatum-equiseti species complex</taxon>
    </lineage>
</organism>
<evidence type="ECO:0000313" key="1">
    <source>
        <dbReference type="EMBL" id="KAJ4136530.1"/>
    </source>
</evidence>
<gene>
    <name evidence="1" type="ORF">NW768_004146</name>
</gene>
<sequence length="261" mass="30565">MAETIDEMIDNVYQYPRGTKVEKGGRKNPNNFHHFRKWGFTIYRTYYGNNEAWEVLLYSLRHQTKLAFGAYDEGAELEYDIDPDDIQQLKNLFHLEVRENPSQLAGLDVRGLREFCRAERSREKEVIETPHRRTFKTTRPRETQGMGDWLFDYVLLADEAVLRDVAKGEHIVKAVSFKWKDGAFDSTWGWMRIPTGYLLELWHHLMFNDLRTEHALSFHGDEEELEDLIWAGDATSDCTGDYSEVRPGPHHYGTQSLRCLS</sequence>
<reference evidence="1" key="1">
    <citation type="submission" date="2022-09" db="EMBL/GenBank/DDBJ databases">
        <title>Fusarium specimens isolated from Avocado Roots.</title>
        <authorList>
            <person name="Stajich J."/>
            <person name="Roper C."/>
            <person name="Heimlech-Rivalta G."/>
        </authorList>
    </citation>
    <scope>NUCLEOTIDE SEQUENCE</scope>
    <source>
        <strain evidence="1">CF00095</strain>
    </source>
</reference>
<protein>
    <submittedName>
        <fullName evidence="1">Uncharacterized protein</fullName>
    </submittedName>
</protein>
<keyword evidence="2" id="KW-1185">Reference proteome</keyword>
<accession>A0ABQ8RJS5</accession>
<name>A0ABQ8RJS5_FUSEQ</name>
<dbReference type="EMBL" id="JAOQBH010000005">
    <property type="protein sequence ID" value="KAJ4136530.1"/>
    <property type="molecule type" value="Genomic_DNA"/>
</dbReference>